<sequence length="209" mass="23225">MNQKNANDNKMSPEQVRRGRRMALLLFAVGFGPMILATVMYYTGWLNPTGHSNHGELLQPPVQVAELQLNGADSQPLSDRFGPELEEPEWMLLVVADNCGTACEELLYRARQVNIALGKNANRVNRSAWVGSMSDDLAERWPEEYSSMERVSQASNTSAALPPGIDPAQQPRILVIDPFGNIIMHYGSEHTGKEMLNDLKHLLKLSQIG</sequence>
<evidence type="ECO:0000313" key="2">
    <source>
        <dbReference type="EMBL" id="TGN39579.1"/>
    </source>
</evidence>
<evidence type="ECO:0008006" key="4">
    <source>
        <dbReference type="Google" id="ProtNLM"/>
    </source>
</evidence>
<dbReference type="OrthoDB" id="9785445at2"/>
<dbReference type="AlphaFoldDB" id="A0A4Z1BJ15"/>
<proteinExistence type="predicted"/>
<organism evidence="2 3">
    <name type="scientific">Marinobacter confluentis</name>
    <dbReference type="NCBI Taxonomy" id="1697557"/>
    <lineage>
        <taxon>Bacteria</taxon>
        <taxon>Pseudomonadati</taxon>
        <taxon>Pseudomonadota</taxon>
        <taxon>Gammaproteobacteria</taxon>
        <taxon>Pseudomonadales</taxon>
        <taxon>Marinobacteraceae</taxon>
        <taxon>Marinobacter</taxon>
    </lineage>
</organism>
<comment type="caution">
    <text evidence="2">The sequence shown here is derived from an EMBL/GenBank/DDBJ whole genome shotgun (WGS) entry which is preliminary data.</text>
</comment>
<protein>
    <recommendedName>
        <fullName evidence="4">Transmembrane protein</fullName>
    </recommendedName>
</protein>
<reference evidence="2 3" key="1">
    <citation type="submission" date="2019-04" db="EMBL/GenBank/DDBJ databases">
        <authorList>
            <person name="Park S."/>
            <person name="Yoon J.-H."/>
        </authorList>
    </citation>
    <scope>NUCLEOTIDE SEQUENCE [LARGE SCALE GENOMIC DNA]</scope>
    <source>
        <strain evidence="2 3">HJM-18</strain>
    </source>
</reference>
<name>A0A4Z1BJ15_9GAMM</name>
<evidence type="ECO:0000313" key="3">
    <source>
        <dbReference type="Proteomes" id="UP000298325"/>
    </source>
</evidence>
<keyword evidence="1" id="KW-1133">Transmembrane helix</keyword>
<evidence type="ECO:0000256" key="1">
    <source>
        <dbReference type="SAM" id="Phobius"/>
    </source>
</evidence>
<accession>A0A4Z1BJ15</accession>
<feature type="transmembrane region" description="Helical" evidence="1">
    <location>
        <begin position="21"/>
        <end position="42"/>
    </location>
</feature>
<keyword evidence="1" id="KW-0812">Transmembrane</keyword>
<dbReference type="EMBL" id="SRPF01000003">
    <property type="protein sequence ID" value="TGN39579.1"/>
    <property type="molecule type" value="Genomic_DNA"/>
</dbReference>
<keyword evidence="1" id="KW-0472">Membrane</keyword>
<dbReference type="Proteomes" id="UP000298325">
    <property type="component" value="Unassembled WGS sequence"/>
</dbReference>
<keyword evidence="3" id="KW-1185">Reference proteome</keyword>
<gene>
    <name evidence="2" type="ORF">E5Q11_12420</name>
</gene>